<dbReference type="Proteomes" id="UP000295515">
    <property type="component" value="Unassembled WGS sequence"/>
</dbReference>
<gene>
    <name evidence="3" type="ORF">EDD60_106134</name>
</gene>
<feature type="domain" description="Metallo-beta-lactamase" evidence="2">
    <location>
        <begin position="46"/>
        <end position="228"/>
    </location>
</feature>
<dbReference type="GeneID" id="98915089"/>
<evidence type="ECO:0000313" key="4">
    <source>
        <dbReference type="Proteomes" id="UP000295515"/>
    </source>
</evidence>
<accession>A0A4R3Z849</accession>
<dbReference type="PANTHER" id="PTHR43546:SF9">
    <property type="entry name" value="L-ASCORBATE-6-PHOSPHATE LACTONASE ULAG-RELATED"/>
    <property type="match status" value="1"/>
</dbReference>
<dbReference type="GO" id="GO:0016787">
    <property type="term" value="F:hydrolase activity"/>
    <property type="evidence" value="ECO:0007669"/>
    <property type="project" value="UniProtKB-KW"/>
</dbReference>
<protein>
    <submittedName>
        <fullName evidence="3">L-ascorbate metabolism protein UlaG (Beta-lactamase superfamily)</fullName>
    </submittedName>
</protein>
<keyword evidence="4" id="KW-1185">Reference proteome</keyword>
<dbReference type="PANTHER" id="PTHR43546">
    <property type="entry name" value="UPF0173 METAL-DEPENDENT HYDROLASE MJ1163-RELATED"/>
    <property type="match status" value="1"/>
</dbReference>
<dbReference type="EMBL" id="SMCQ01000006">
    <property type="protein sequence ID" value="TCW00792.1"/>
    <property type="molecule type" value="Genomic_DNA"/>
</dbReference>
<evidence type="ECO:0000259" key="2">
    <source>
        <dbReference type="Pfam" id="PF12706"/>
    </source>
</evidence>
<dbReference type="Pfam" id="PF12706">
    <property type="entry name" value="Lactamase_B_2"/>
    <property type="match status" value="1"/>
</dbReference>
<dbReference type="SUPFAM" id="SSF56281">
    <property type="entry name" value="Metallo-hydrolase/oxidoreductase"/>
    <property type="match status" value="1"/>
</dbReference>
<dbReference type="InterPro" id="IPR050114">
    <property type="entry name" value="UPF0173_UPF0282_UlaG_hydrolase"/>
</dbReference>
<sequence>MIKINEKGQAVAPKIHLITDEVFKKIDHTEIRWLGNASIMINSHGTNIMIDPLLEGFDMPLLIDMPILPQDIPTLDALLVTHIDNDHFSRPTCHDVLNVCKSYHATKYVAEVMREENIPGIGHDIDESFMVNDVKVTLTKAVHNWQNESSKYNYREWKVEDYCGYWIDSQDGTIWLPGDSKLIDEHLHMPNPDVILFDFADNEWHITLEGAVKLANTYPNAQLICIHWGCVDAPDMSPFNGNPETLFDKVVNPDRIQVLAPGEAFVLS</sequence>
<dbReference type="Gene3D" id="3.60.15.10">
    <property type="entry name" value="Ribonuclease Z/Hydroxyacylglutathione hydrolase-like"/>
    <property type="match status" value="1"/>
</dbReference>
<comment type="caution">
    <text evidence="3">The sequence shown here is derived from an EMBL/GenBank/DDBJ whole genome shotgun (WGS) entry which is preliminary data.</text>
</comment>
<dbReference type="InterPro" id="IPR001279">
    <property type="entry name" value="Metallo-B-lactamas"/>
</dbReference>
<name>A0A4R3Z849_9FIRM</name>
<keyword evidence="1" id="KW-0378">Hydrolase</keyword>
<evidence type="ECO:0000256" key="1">
    <source>
        <dbReference type="ARBA" id="ARBA00022801"/>
    </source>
</evidence>
<evidence type="ECO:0000313" key="3">
    <source>
        <dbReference type="EMBL" id="TCW00792.1"/>
    </source>
</evidence>
<dbReference type="AlphaFoldDB" id="A0A4R3Z849"/>
<reference evidence="3 4" key="1">
    <citation type="submission" date="2019-03" db="EMBL/GenBank/DDBJ databases">
        <title>Genomic Encyclopedia of Type Strains, Phase IV (KMG-IV): sequencing the most valuable type-strain genomes for metagenomic binning, comparative biology and taxonomic classification.</title>
        <authorList>
            <person name="Goeker M."/>
        </authorList>
    </citation>
    <scope>NUCLEOTIDE SEQUENCE [LARGE SCALE GENOMIC DNA]</scope>
    <source>
        <strain evidence="3 4">DSM 29487</strain>
    </source>
</reference>
<dbReference type="InterPro" id="IPR036866">
    <property type="entry name" value="RibonucZ/Hydroxyglut_hydro"/>
</dbReference>
<proteinExistence type="predicted"/>
<dbReference type="RefSeq" id="WP_066446943.1">
    <property type="nucleotide sequence ID" value="NZ_JANKBF010000004.1"/>
</dbReference>
<organism evidence="3 4">
    <name type="scientific">Longibaculum muris</name>
    <dbReference type="NCBI Taxonomy" id="1796628"/>
    <lineage>
        <taxon>Bacteria</taxon>
        <taxon>Bacillati</taxon>
        <taxon>Bacillota</taxon>
        <taxon>Erysipelotrichia</taxon>
        <taxon>Erysipelotrichales</taxon>
        <taxon>Coprobacillaceae</taxon>
        <taxon>Longibaculum</taxon>
    </lineage>
</organism>